<protein>
    <recommendedName>
        <fullName evidence="1">Glycosyltransferase 2-like domain-containing protein</fullName>
    </recommendedName>
</protein>
<evidence type="ECO:0000313" key="3">
    <source>
        <dbReference type="Proteomes" id="UP000178450"/>
    </source>
</evidence>
<dbReference type="Proteomes" id="UP000178450">
    <property type="component" value="Unassembled WGS sequence"/>
</dbReference>
<dbReference type="EMBL" id="MGBG01000015">
    <property type="protein sequence ID" value="OGK64749.1"/>
    <property type="molecule type" value="Genomic_DNA"/>
</dbReference>
<dbReference type="Gene3D" id="3.90.550.10">
    <property type="entry name" value="Spore Coat Polysaccharide Biosynthesis Protein SpsA, Chain A"/>
    <property type="match status" value="1"/>
</dbReference>
<dbReference type="InterPro" id="IPR029044">
    <property type="entry name" value="Nucleotide-diphossugar_trans"/>
</dbReference>
<comment type="caution">
    <text evidence="2">The sequence shown here is derived from an EMBL/GenBank/DDBJ whole genome shotgun (WGS) entry which is preliminary data.</text>
</comment>
<dbReference type="Pfam" id="PF00535">
    <property type="entry name" value="Glycos_transf_2"/>
    <property type="match status" value="1"/>
</dbReference>
<dbReference type="PANTHER" id="PTHR10859:SF91">
    <property type="entry name" value="DOLICHYL-PHOSPHATE BETA-GLUCOSYLTRANSFERASE"/>
    <property type="match status" value="1"/>
</dbReference>
<name>A0A1F7KA48_9BACT</name>
<gene>
    <name evidence="2" type="ORF">A2209_00250</name>
</gene>
<feature type="domain" description="Glycosyltransferase 2-like" evidence="1">
    <location>
        <begin position="4"/>
        <end position="166"/>
    </location>
</feature>
<dbReference type="InterPro" id="IPR001173">
    <property type="entry name" value="Glyco_trans_2-like"/>
</dbReference>
<dbReference type="PANTHER" id="PTHR10859">
    <property type="entry name" value="GLYCOSYL TRANSFERASE"/>
    <property type="match status" value="1"/>
</dbReference>
<dbReference type="GO" id="GO:0006487">
    <property type="term" value="P:protein N-linked glycosylation"/>
    <property type="evidence" value="ECO:0007669"/>
    <property type="project" value="TreeGrafter"/>
</dbReference>
<sequence>MTLSLILPIYNEIKNLQKGVLDKIINYAKNDKQIKEILVVDDGSSDESVKIIEAEYAGKYPKLRLIKKEHSGKAHTVIAGIKAAKSDYVLFSDIDLATPIEEIDKLVKCLPDYQVVIGSRSSRREGAPIFRKIMALGMIVVRSYFIGLKNIHDTQCGFKLFEKKAALRIIDNLRVFKKAKTIKGSSVSAGFDLEFLYIAQQLGYRIKEIPVVWRHVETKNVNFVKDSLESIRDILKIKWFTLLKRYDF</sequence>
<reference evidence="2 3" key="1">
    <citation type="journal article" date="2016" name="Nat. Commun.">
        <title>Thousands of microbial genomes shed light on interconnected biogeochemical processes in an aquifer system.</title>
        <authorList>
            <person name="Anantharaman K."/>
            <person name="Brown C.T."/>
            <person name="Hug L.A."/>
            <person name="Sharon I."/>
            <person name="Castelle C.J."/>
            <person name="Probst A.J."/>
            <person name="Thomas B.C."/>
            <person name="Singh A."/>
            <person name="Wilkins M.J."/>
            <person name="Karaoz U."/>
            <person name="Brodie E.L."/>
            <person name="Williams K.H."/>
            <person name="Hubbard S.S."/>
            <person name="Banfield J.F."/>
        </authorList>
    </citation>
    <scope>NUCLEOTIDE SEQUENCE [LARGE SCALE GENOMIC DNA]</scope>
</reference>
<accession>A0A1F7KA48</accession>
<dbReference type="AlphaFoldDB" id="A0A1F7KA48"/>
<dbReference type="SUPFAM" id="SSF53448">
    <property type="entry name" value="Nucleotide-diphospho-sugar transferases"/>
    <property type="match status" value="1"/>
</dbReference>
<organism evidence="2 3">
    <name type="scientific">Candidatus Roizmanbacteria bacterium RIFOXYA1_FULL_41_12</name>
    <dbReference type="NCBI Taxonomy" id="1802082"/>
    <lineage>
        <taxon>Bacteria</taxon>
        <taxon>Candidatus Roizmaniibacteriota</taxon>
    </lineage>
</organism>
<proteinExistence type="predicted"/>
<evidence type="ECO:0000313" key="2">
    <source>
        <dbReference type="EMBL" id="OGK64749.1"/>
    </source>
</evidence>
<evidence type="ECO:0000259" key="1">
    <source>
        <dbReference type="Pfam" id="PF00535"/>
    </source>
</evidence>